<comment type="caution">
    <text evidence="3">The sequence shown here is derived from an EMBL/GenBank/DDBJ whole genome shotgun (WGS) entry which is preliminary data.</text>
</comment>
<dbReference type="Proteomes" id="UP000824469">
    <property type="component" value="Unassembled WGS sequence"/>
</dbReference>
<keyword evidence="4" id="KW-1185">Reference proteome</keyword>
<reference evidence="3 4" key="1">
    <citation type="journal article" date="2021" name="Nat. Plants">
        <title>The Taxus genome provides insights into paclitaxel biosynthesis.</title>
        <authorList>
            <person name="Xiong X."/>
            <person name="Gou J."/>
            <person name="Liao Q."/>
            <person name="Li Y."/>
            <person name="Zhou Q."/>
            <person name="Bi G."/>
            <person name="Li C."/>
            <person name="Du R."/>
            <person name="Wang X."/>
            <person name="Sun T."/>
            <person name="Guo L."/>
            <person name="Liang H."/>
            <person name="Lu P."/>
            <person name="Wu Y."/>
            <person name="Zhang Z."/>
            <person name="Ro D.K."/>
            <person name="Shang Y."/>
            <person name="Huang S."/>
            <person name="Yan J."/>
        </authorList>
    </citation>
    <scope>NUCLEOTIDE SEQUENCE [LARGE SCALE GENOMIC DNA]</scope>
    <source>
        <strain evidence="3">Ta-2019</strain>
    </source>
</reference>
<gene>
    <name evidence="3" type="ORF">KI387_043515</name>
</gene>
<feature type="coiled-coil region" evidence="1">
    <location>
        <begin position="304"/>
        <end position="338"/>
    </location>
</feature>
<feature type="region of interest" description="Disordered" evidence="2">
    <location>
        <begin position="245"/>
        <end position="264"/>
    </location>
</feature>
<feature type="compositionally biased region" description="Low complexity" evidence="2">
    <location>
        <begin position="245"/>
        <end position="254"/>
    </location>
</feature>
<organism evidence="3 4">
    <name type="scientific">Taxus chinensis</name>
    <name type="common">Chinese yew</name>
    <name type="synonym">Taxus wallichiana var. chinensis</name>
    <dbReference type="NCBI Taxonomy" id="29808"/>
    <lineage>
        <taxon>Eukaryota</taxon>
        <taxon>Viridiplantae</taxon>
        <taxon>Streptophyta</taxon>
        <taxon>Embryophyta</taxon>
        <taxon>Tracheophyta</taxon>
        <taxon>Spermatophyta</taxon>
        <taxon>Pinopsida</taxon>
        <taxon>Pinidae</taxon>
        <taxon>Conifers II</taxon>
        <taxon>Cupressales</taxon>
        <taxon>Taxaceae</taxon>
        <taxon>Taxus</taxon>
    </lineage>
</organism>
<dbReference type="EMBL" id="JAHRHJ020003709">
    <property type="protein sequence ID" value="KAH9291295.1"/>
    <property type="molecule type" value="Genomic_DNA"/>
</dbReference>
<sequence>MGGPPCQIEPSADPDWKDNIELWSILSKGGITNFMEKVQGHDQSISVHFVKDWKERTVEYGGQKILVNEELIAEVTGLGLEGYHFFNKRVDRDVEERRFVEGSEKLIYVTAGLLVSSIPPPYDEVTRMMIRFISLEGRFVTVPAKHLIFLNHFRRNRMVCFPHFLLNSLERSILEFQKHTRVVPLHQGLILLLHKCCLLKYPGLPSSPSSVPPLSGSAAASPVSPFSAPATATVTPLPAIQASSSIPPTAAPTPHFTSTSARPVTRASRKLNLETLAVGKGPHEIEIAHDLLNISSASPRDVHMESSSKRLEALEADMKLLKDEVKNLAKQKGKRKKEEEVDIDNSQIDDIYKKLNSLDSRLGKAKTRHDYNMAIFRVIEEFIEQHVKSVSNLSGVPATLWGNDKESKRTIDQLDKTDAAHMTTLGMFHSWKNIKTSIDKAAKK</sequence>
<dbReference type="AlphaFoldDB" id="A0AA38F762"/>
<proteinExistence type="predicted"/>
<keyword evidence="1" id="KW-0175">Coiled coil</keyword>
<evidence type="ECO:0000256" key="2">
    <source>
        <dbReference type="SAM" id="MobiDB-lite"/>
    </source>
</evidence>
<accession>A0AA38F762</accession>
<name>A0AA38F762_TAXCH</name>
<evidence type="ECO:0000313" key="3">
    <source>
        <dbReference type="EMBL" id="KAH9291295.1"/>
    </source>
</evidence>
<evidence type="ECO:0000313" key="4">
    <source>
        <dbReference type="Proteomes" id="UP000824469"/>
    </source>
</evidence>
<evidence type="ECO:0000256" key="1">
    <source>
        <dbReference type="SAM" id="Coils"/>
    </source>
</evidence>
<protein>
    <submittedName>
        <fullName evidence="3">Uncharacterized protein</fullName>
    </submittedName>
</protein>